<dbReference type="InterPro" id="IPR001867">
    <property type="entry name" value="OmpR/PhoB-type_DNA-bd"/>
</dbReference>
<dbReference type="SMART" id="SM01043">
    <property type="entry name" value="BTAD"/>
    <property type="match status" value="1"/>
</dbReference>
<keyword evidence="2" id="KW-0805">Transcription regulation</keyword>
<feature type="DNA-binding region" description="OmpR/PhoB-type" evidence="5">
    <location>
        <begin position="1"/>
        <end position="114"/>
    </location>
</feature>
<sequence>MSWQLTVLGPVELRVADTPTPAMPPKQQAALAILAGSAGRTVSIEELVDGIWGADRPSSAVGSLRNYAWALRKHFAAQRDSVPAAAMDDPAGASATACGSVRLSSETRGYRLEGSIELDADQVERLRAEAETARAGGYLDHAEAALRAALLLWRGDPLTGVPGPWAAAERTRLRRLQRALQEDLADIAVRRGDYLHAIGDLEALIAGDPLSERLRGLLMTALYRAGRRTEALEEYQRVRRVLVSQQGIEPGPVLVELHRRILADELPAEPESAPAVAPKPAQLPPDTTDFTGRQELVRGLGVALAHPGALVAISGMGGVGKTTLALHVAHRIRENYPDGQLYVDLHGADAEPVEPEHVLGAFLRALGVPQREVPAGVDERAALYRSAISGRRLLFLLDNARDAAQVAPLLPGEPGCAVLVTARRPFTALPGVHSAALRVLEPREAVELFSRIVGYHRVAAEPEAARRIVDLCGLLPMAVRIVAARVAARPQWTIVSEADRLAADRHDLDRFRAGDLALTAAFRAGYEQLPPAAARAFRLLAVAELPDLPLAATAAVLDTLEPIAEDLCEELVDRAMLETVGRGRYHYHDLMRLFALSRRADGNGHNMIADGPDTDARRGGDVDVTARLLDYYLATMKTVLRVRHPGLRLRLAPTGHPGTRLADLDATRDFLTVERRNLVALYRLAVAGTPHHRTLAADLALAVGETMLASDATVDIEKALEELIRATEADGNRVATQRARLALVFVQVAELSDPVRGAEHVRRLLDDVDPDSEPWVAGTTHVFAGIVELHQHEPARASAFFADALRYFRSGASPECVRVAYSFLAQAYSAAGRHRDSLAAAARAVVGDSHPGTRRNIMWALTEAAWVMSSEGEADLGCDLFDAALHAARRAGSTRFESAVHARAALAHLTAGRLSQAAEQAERAEATRDSGRVGVVHTYNLLVRYTALRHLGRNVDAAECYRSACTQIPDFDAALTRWTTLVATRPALAARDDRQPALPAAH</sequence>
<reference evidence="7 8" key="1">
    <citation type="submission" date="2021-01" db="EMBL/GenBank/DDBJ databases">
        <title>WGS of actinomycetes isolated from Thailand.</title>
        <authorList>
            <person name="Thawai C."/>
        </authorList>
    </citation>
    <scope>NUCLEOTIDE SEQUENCE [LARGE SCALE GENOMIC DNA]</scope>
    <source>
        <strain evidence="7 8">LPG 2</strain>
    </source>
</reference>
<dbReference type="RefSeq" id="WP_201954651.1">
    <property type="nucleotide sequence ID" value="NZ_JAERRJ010000013.1"/>
</dbReference>
<keyword evidence="3 5" id="KW-0238">DNA-binding</keyword>
<evidence type="ECO:0000313" key="7">
    <source>
        <dbReference type="EMBL" id="MBL1078803.1"/>
    </source>
</evidence>
<evidence type="ECO:0000256" key="5">
    <source>
        <dbReference type="PROSITE-ProRule" id="PRU01091"/>
    </source>
</evidence>
<accession>A0ABS1MHU8</accession>
<dbReference type="SMART" id="SM00862">
    <property type="entry name" value="Trans_reg_C"/>
    <property type="match status" value="1"/>
</dbReference>
<dbReference type="PANTHER" id="PTHR35807">
    <property type="entry name" value="TRANSCRIPTIONAL REGULATOR REDD-RELATED"/>
    <property type="match status" value="1"/>
</dbReference>
<keyword evidence="4" id="KW-0804">Transcription</keyword>
<evidence type="ECO:0000256" key="3">
    <source>
        <dbReference type="ARBA" id="ARBA00023125"/>
    </source>
</evidence>
<dbReference type="PROSITE" id="PS51755">
    <property type="entry name" value="OMPR_PHOB"/>
    <property type="match status" value="1"/>
</dbReference>
<feature type="domain" description="OmpR/PhoB-type" evidence="6">
    <location>
        <begin position="1"/>
        <end position="114"/>
    </location>
</feature>
<dbReference type="Pfam" id="PF00931">
    <property type="entry name" value="NB-ARC"/>
    <property type="match status" value="1"/>
</dbReference>
<evidence type="ECO:0000256" key="2">
    <source>
        <dbReference type="ARBA" id="ARBA00023015"/>
    </source>
</evidence>
<protein>
    <recommendedName>
        <fullName evidence="6">OmpR/PhoB-type domain-containing protein</fullName>
    </recommendedName>
</protein>
<evidence type="ECO:0000313" key="8">
    <source>
        <dbReference type="Proteomes" id="UP000602198"/>
    </source>
</evidence>
<dbReference type="Pfam" id="PF03704">
    <property type="entry name" value="BTAD"/>
    <property type="match status" value="1"/>
</dbReference>
<dbReference type="SUPFAM" id="SSF46894">
    <property type="entry name" value="C-terminal effector domain of the bipartite response regulators"/>
    <property type="match status" value="1"/>
</dbReference>
<evidence type="ECO:0000256" key="1">
    <source>
        <dbReference type="ARBA" id="ARBA00005820"/>
    </source>
</evidence>
<evidence type="ECO:0000256" key="4">
    <source>
        <dbReference type="ARBA" id="ARBA00023163"/>
    </source>
</evidence>
<dbReference type="Gene3D" id="1.25.40.10">
    <property type="entry name" value="Tetratricopeptide repeat domain"/>
    <property type="match status" value="2"/>
</dbReference>
<gene>
    <name evidence="7" type="ORF">JK358_30805</name>
</gene>
<comment type="similarity">
    <text evidence="1">Belongs to the AfsR/DnrI/RedD regulatory family.</text>
</comment>
<dbReference type="SUPFAM" id="SSF48452">
    <property type="entry name" value="TPR-like"/>
    <property type="match status" value="2"/>
</dbReference>
<dbReference type="SUPFAM" id="SSF52540">
    <property type="entry name" value="P-loop containing nucleoside triphosphate hydrolases"/>
    <property type="match status" value="1"/>
</dbReference>
<dbReference type="PRINTS" id="PR00364">
    <property type="entry name" value="DISEASERSIST"/>
</dbReference>
<proteinExistence type="inferred from homology"/>
<dbReference type="CDD" id="cd15831">
    <property type="entry name" value="BTAD"/>
    <property type="match status" value="1"/>
</dbReference>
<dbReference type="Gene3D" id="1.10.10.10">
    <property type="entry name" value="Winged helix-like DNA-binding domain superfamily/Winged helix DNA-binding domain"/>
    <property type="match status" value="1"/>
</dbReference>
<dbReference type="InterPro" id="IPR002182">
    <property type="entry name" value="NB-ARC"/>
</dbReference>
<dbReference type="EMBL" id="JAERRJ010000013">
    <property type="protein sequence ID" value="MBL1078803.1"/>
    <property type="molecule type" value="Genomic_DNA"/>
</dbReference>
<keyword evidence="8" id="KW-1185">Reference proteome</keyword>
<dbReference type="InterPro" id="IPR005158">
    <property type="entry name" value="BTAD"/>
</dbReference>
<dbReference type="Gene3D" id="3.40.50.300">
    <property type="entry name" value="P-loop containing nucleotide triphosphate hydrolases"/>
    <property type="match status" value="1"/>
</dbReference>
<comment type="caution">
    <text evidence="7">The sequence shown here is derived from an EMBL/GenBank/DDBJ whole genome shotgun (WGS) entry which is preliminary data.</text>
</comment>
<dbReference type="InterPro" id="IPR011990">
    <property type="entry name" value="TPR-like_helical_dom_sf"/>
</dbReference>
<dbReference type="InterPro" id="IPR027417">
    <property type="entry name" value="P-loop_NTPase"/>
</dbReference>
<dbReference type="InterPro" id="IPR051677">
    <property type="entry name" value="AfsR-DnrI-RedD_regulator"/>
</dbReference>
<evidence type="ECO:0000259" key="6">
    <source>
        <dbReference type="PROSITE" id="PS51755"/>
    </source>
</evidence>
<organism evidence="7 8">
    <name type="scientific">Nocardia acididurans</name>
    <dbReference type="NCBI Taxonomy" id="2802282"/>
    <lineage>
        <taxon>Bacteria</taxon>
        <taxon>Bacillati</taxon>
        <taxon>Actinomycetota</taxon>
        <taxon>Actinomycetes</taxon>
        <taxon>Mycobacteriales</taxon>
        <taxon>Nocardiaceae</taxon>
        <taxon>Nocardia</taxon>
    </lineage>
</organism>
<dbReference type="Proteomes" id="UP000602198">
    <property type="component" value="Unassembled WGS sequence"/>
</dbReference>
<name>A0ABS1MHU8_9NOCA</name>
<dbReference type="InterPro" id="IPR036388">
    <property type="entry name" value="WH-like_DNA-bd_sf"/>
</dbReference>
<dbReference type="InterPro" id="IPR003593">
    <property type="entry name" value="AAA+_ATPase"/>
</dbReference>
<dbReference type="SMART" id="SM00382">
    <property type="entry name" value="AAA"/>
    <property type="match status" value="1"/>
</dbReference>
<dbReference type="InterPro" id="IPR016032">
    <property type="entry name" value="Sig_transdc_resp-reg_C-effctor"/>
</dbReference>
<dbReference type="PANTHER" id="PTHR35807:SF1">
    <property type="entry name" value="TRANSCRIPTIONAL REGULATOR REDD"/>
    <property type="match status" value="1"/>
</dbReference>